<sequence>MRSGKYAKAFGRGHELLLTHQELSGSGEDHRTLRRLKPLVLQRQGRKDKELVEEPKSFTHSQKKELEMTPALEKEGPVGSISSRTVQRKAQRTLEETERSQEKSWQGKRQRPYPQGYKITKLEHSAMKSMFNMVRTLMKFTVKE</sequence>
<dbReference type="EMBL" id="AVOT02152391">
    <property type="protein sequence ID" value="MBW0593121.1"/>
    <property type="molecule type" value="Genomic_DNA"/>
</dbReference>
<proteinExistence type="predicted"/>
<comment type="caution">
    <text evidence="2">The sequence shown here is derived from an EMBL/GenBank/DDBJ whole genome shotgun (WGS) entry which is preliminary data.</text>
</comment>
<protein>
    <submittedName>
        <fullName evidence="2">Uncharacterized protein</fullName>
    </submittedName>
</protein>
<feature type="compositionally biased region" description="Basic and acidic residues" evidence="1">
    <location>
        <begin position="92"/>
        <end position="102"/>
    </location>
</feature>
<keyword evidence="3" id="KW-1185">Reference proteome</keyword>
<organism evidence="2 3">
    <name type="scientific">Austropuccinia psidii MF-1</name>
    <dbReference type="NCBI Taxonomy" id="1389203"/>
    <lineage>
        <taxon>Eukaryota</taxon>
        <taxon>Fungi</taxon>
        <taxon>Dikarya</taxon>
        <taxon>Basidiomycota</taxon>
        <taxon>Pucciniomycotina</taxon>
        <taxon>Pucciniomycetes</taxon>
        <taxon>Pucciniales</taxon>
        <taxon>Sphaerophragmiaceae</taxon>
        <taxon>Austropuccinia</taxon>
    </lineage>
</organism>
<evidence type="ECO:0000256" key="1">
    <source>
        <dbReference type="SAM" id="MobiDB-lite"/>
    </source>
</evidence>
<evidence type="ECO:0000313" key="2">
    <source>
        <dbReference type="EMBL" id="MBW0593121.1"/>
    </source>
</evidence>
<gene>
    <name evidence="2" type="ORF">O181_132836</name>
</gene>
<feature type="compositionally biased region" description="Basic and acidic residues" evidence="1">
    <location>
        <begin position="45"/>
        <end position="76"/>
    </location>
</feature>
<dbReference type="Proteomes" id="UP000765509">
    <property type="component" value="Unassembled WGS sequence"/>
</dbReference>
<reference evidence="2" key="1">
    <citation type="submission" date="2021-03" db="EMBL/GenBank/DDBJ databases">
        <title>Draft genome sequence of rust myrtle Austropuccinia psidii MF-1, a brazilian biotype.</title>
        <authorList>
            <person name="Quecine M.C."/>
            <person name="Pachon D.M.R."/>
            <person name="Bonatelli M.L."/>
            <person name="Correr F.H."/>
            <person name="Franceschini L.M."/>
            <person name="Leite T.F."/>
            <person name="Margarido G.R.A."/>
            <person name="Almeida C.A."/>
            <person name="Ferrarezi J.A."/>
            <person name="Labate C.A."/>
        </authorList>
    </citation>
    <scope>NUCLEOTIDE SEQUENCE</scope>
    <source>
        <strain evidence="2">MF-1</strain>
    </source>
</reference>
<name>A0A9Q3QBI4_9BASI</name>
<accession>A0A9Q3QBI4</accession>
<dbReference type="AlphaFoldDB" id="A0A9Q3QBI4"/>
<feature type="region of interest" description="Disordered" evidence="1">
    <location>
        <begin position="43"/>
        <end position="116"/>
    </location>
</feature>
<evidence type="ECO:0000313" key="3">
    <source>
        <dbReference type="Proteomes" id="UP000765509"/>
    </source>
</evidence>